<dbReference type="Proteomes" id="UP000669887">
    <property type="component" value="Unassembled WGS sequence"/>
</dbReference>
<dbReference type="RefSeq" id="WP_208576806.1">
    <property type="nucleotide sequence ID" value="NZ_JAGFVQ010000011.1"/>
</dbReference>
<protein>
    <submittedName>
        <fullName evidence="1">Uncharacterized protein</fullName>
    </submittedName>
</protein>
<reference evidence="1" key="1">
    <citation type="submission" date="2021-03" db="EMBL/GenBank/DDBJ databases">
        <title>X isolated from Micromonospora tulbaghiae.</title>
        <authorList>
            <person name="Stennett H.L."/>
        </authorList>
    </citation>
    <scope>NUCLEOTIDE SEQUENCE</scope>
    <source>
        <strain evidence="1">28M1-20</strain>
    </source>
</reference>
<evidence type="ECO:0000313" key="2">
    <source>
        <dbReference type="Proteomes" id="UP000669887"/>
    </source>
</evidence>
<dbReference type="EMBL" id="JAGFVQ010000011">
    <property type="protein sequence ID" value="MBO4140145.1"/>
    <property type="molecule type" value="Genomic_DNA"/>
</dbReference>
<evidence type="ECO:0000313" key="1">
    <source>
        <dbReference type="EMBL" id="MBO4140145.1"/>
    </source>
</evidence>
<proteinExistence type="predicted"/>
<dbReference type="AlphaFoldDB" id="A0AAW4JJF5"/>
<name>A0AAW4JJF5_9ACTN</name>
<organism evidence="1 2">
    <name type="scientific">Micromonospora tulbaghiae</name>
    <dbReference type="NCBI Taxonomy" id="479978"/>
    <lineage>
        <taxon>Bacteria</taxon>
        <taxon>Bacillati</taxon>
        <taxon>Actinomycetota</taxon>
        <taxon>Actinomycetes</taxon>
        <taxon>Micromonosporales</taxon>
        <taxon>Micromonosporaceae</taxon>
        <taxon>Micromonospora</taxon>
    </lineage>
</organism>
<comment type="caution">
    <text evidence="1">The sequence shown here is derived from an EMBL/GenBank/DDBJ whole genome shotgun (WGS) entry which is preliminary data.</text>
</comment>
<sequence>MDGEAWGEASVTYPDWKGTAQLDERMTVPWKGLARTVGLDGDQWQVVGFSIGGGEHGYDLRVVATPVDVWEKVKPDDDAEIEVTEFLVHNVDPLAILQQMTHVFELKMRLRGLDGRQVRVRALSDLPSELFVDEIFGPQED</sequence>
<gene>
    <name evidence="1" type="ORF">J5U46_08325</name>
</gene>
<accession>A0AAW4JJF5</accession>